<gene>
    <name evidence="2" type="ORF">AVEN_22428_1</name>
</gene>
<proteinExistence type="predicted"/>
<dbReference type="EMBL" id="BGPR01056126">
    <property type="protein sequence ID" value="GBO32617.1"/>
    <property type="molecule type" value="Genomic_DNA"/>
</dbReference>
<evidence type="ECO:0000313" key="2">
    <source>
        <dbReference type="EMBL" id="GBO32617.1"/>
    </source>
</evidence>
<dbReference type="Proteomes" id="UP000499080">
    <property type="component" value="Unassembled WGS sequence"/>
</dbReference>
<reference evidence="2 3" key="1">
    <citation type="journal article" date="2019" name="Sci. Rep.">
        <title>Orb-weaving spider Araneus ventricosus genome elucidates the spidroin gene catalogue.</title>
        <authorList>
            <person name="Kono N."/>
            <person name="Nakamura H."/>
            <person name="Ohtoshi R."/>
            <person name="Moran D.A.P."/>
            <person name="Shinohara A."/>
            <person name="Yoshida Y."/>
            <person name="Fujiwara M."/>
            <person name="Mori M."/>
            <person name="Tomita M."/>
            <person name="Arakawa K."/>
        </authorList>
    </citation>
    <scope>NUCLEOTIDE SEQUENCE [LARGE SCALE GENOMIC DNA]</scope>
</reference>
<evidence type="ECO:0000256" key="1">
    <source>
        <dbReference type="SAM" id="MobiDB-lite"/>
    </source>
</evidence>
<comment type="caution">
    <text evidence="2">The sequence shown here is derived from an EMBL/GenBank/DDBJ whole genome shotgun (WGS) entry which is preliminary data.</text>
</comment>
<protein>
    <submittedName>
        <fullName evidence="2">Uncharacterized protein</fullName>
    </submittedName>
</protein>
<keyword evidence="3" id="KW-1185">Reference proteome</keyword>
<organism evidence="2 3">
    <name type="scientific">Araneus ventricosus</name>
    <name type="common">Orbweaver spider</name>
    <name type="synonym">Epeira ventricosa</name>
    <dbReference type="NCBI Taxonomy" id="182803"/>
    <lineage>
        <taxon>Eukaryota</taxon>
        <taxon>Metazoa</taxon>
        <taxon>Ecdysozoa</taxon>
        <taxon>Arthropoda</taxon>
        <taxon>Chelicerata</taxon>
        <taxon>Arachnida</taxon>
        <taxon>Araneae</taxon>
        <taxon>Araneomorphae</taxon>
        <taxon>Entelegynae</taxon>
        <taxon>Araneoidea</taxon>
        <taxon>Araneidae</taxon>
        <taxon>Araneus</taxon>
    </lineage>
</organism>
<sequence length="93" mass="10964">MKVNNAKLNNEWRYQEDSNKKARNQEKESIMHQEKESREESRSGIKKKDIKNRGIKRMYEEEVSRIEDDVASQPSIKEHAVKCQMTCVVALIL</sequence>
<name>A0A4Y2W9E0_ARAVE</name>
<evidence type="ECO:0000313" key="3">
    <source>
        <dbReference type="Proteomes" id="UP000499080"/>
    </source>
</evidence>
<feature type="compositionally biased region" description="Basic and acidic residues" evidence="1">
    <location>
        <begin position="13"/>
        <end position="47"/>
    </location>
</feature>
<feature type="region of interest" description="Disordered" evidence="1">
    <location>
        <begin position="1"/>
        <end position="51"/>
    </location>
</feature>
<dbReference type="AlphaFoldDB" id="A0A4Y2W9E0"/>
<accession>A0A4Y2W9E0</accession>